<evidence type="ECO:0008006" key="3">
    <source>
        <dbReference type="Google" id="ProtNLM"/>
    </source>
</evidence>
<accession>A0A4Y6EQ36</accession>
<reference evidence="1 2" key="1">
    <citation type="submission" date="2019-05" db="EMBL/GenBank/DDBJ databases">
        <authorList>
            <person name="Kim R."/>
            <person name="Haleblian K.L."/>
            <person name="Torres C.-L.T."/>
            <person name="Chong M.Y."/>
            <person name="Duong K."/>
            <person name="Lee C."/>
            <person name="Lai L.T."/>
            <person name="Ballew A.S."/>
            <person name="Ly A.M."/>
            <person name="Wu S."/>
            <person name="Ngo R.T."/>
            <person name="Freise A.C."/>
            <person name="Reddi K."/>
            <person name="Moberg-Parker J."/>
            <person name="Garlena R.A."/>
            <person name="Russell D.A."/>
            <person name="Pope W.H."/>
            <person name="Jacobs-Sera D."/>
            <person name="Hatfull G.F."/>
        </authorList>
    </citation>
    <scope>NUCLEOTIDE SEQUENCE [LARGE SCALE GENOMIC DNA]</scope>
</reference>
<name>A0A4Y6EQ36_9CAUD</name>
<dbReference type="GeneID" id="80019399"/>
<keyword evidence="2" id="KW-1185">Reference proteome</keyword>
<dbReference type="EMBL" id="MK977707">
    <property type="protein sequence ID" value="QDF19741.1"/>
    <property type="molecule type" value="Genomic_DNA"/>
</dbReference>
<evidence type="ECO:0000313" key="2">
    <source>
        <dbReference type="Proteomes" id="UP000318419"/>
    </source>
</evidence>
<proteinExistence type="predicted"/>
<evidence type="ECO:0000313" key="1">
    <source>
        <dbReference type="EMBL" id="QDF19741.1"/>
    </source>
</evidence>
<protein>
    <recommendedName>
        <fullName evidence="3">Head-to-tail stopper</fullName>
    </recommendedName>
</protein>
<dbReference type="RefSeq" id="YP_010754798.1">
    <property type="nucleotide sequence ID" value="NC_073464.1"/>
</dbReference>
<gene>
    <name evidence="1" type="primary">9</name>
    <name evidence="1" type="ORF">SEA_LILSPOTTY_9</name>
</gene>
<dbReference type="Proteomes" id="UP000318419">
    <property type="component" value="Genome"/>
</dbReference>
<dbReference type="KEGG" id="vg:80019399"/>
<organism evidence="1 2">
    <name type="scientific">Mycobacterium phage LilSpotty</name>
    <dbReference type="NCBI Taxonomy" id="2588512"/>
    <lineage>
        <taxon>Viruses</taxon>
        <taxon>Duplodnaviria</taxon>
        <taxon>Heunggongvirae</taxon>
        <taxon>Uroviricota</taxon>
        <taxon>Caudoviricetes</taxon>
        <taxon>Lilspottyvirus</taxon>
        <taxon>Lilspottyvirus lilspotty</taxon>
    </lineage>
</organism>
<sequence length="120" mass="13302">MTFPTPYTVIHKVFNGVGEDELGNDVESWADGVEVQVIQLAPSMVESVAGYTSRVVADVDMSVPPELVVSVRDRFFLPLPFNNPDDPADKPYEVVALEDYNHGFHQWKPGSVVKLKRVTG</sequence>